<comment type="caution">
    <text evidence="1">The sequence shown here is derived from an EMBL/GenBank/DDBJ whole genome shotgun (WGS) entry which is preliminary data.</text>
</comment>
<accession>Q1YJR8</accession>
<evidence type="ECO:0000313" key="1">
    <source>
        <dbReference type="EMBL" id="EAS50805.1"/>
    </source>
</evidence>
<proteinExistence type="predicted"/>
<name>Q1YJR8_AURMS</name>
<dbReference type="AlphaFoldDB" id="Q1YJR8"/>
<dbReference type="BioCyc" id="AURANTIMONAS:SI859A1_00930-MONOMER"/>
<dbReference type="Proteomes" id="UP000000321">
    <property type="component" value="Unassembled WGS sequence"/>
</dbReference>
<organism evidence="1 2">
    <name type="scientific">Aurantimonas manganoxydans (strain ATCC BAA-1229 / DSM 21871 / SI85-9A1)</name>
    <dbReference type="NCBI Taxonomy" id="287752"/>
    <lineage>
        <taxon>Bacteria</taxon>
        <taxon>Pseudomonadati</taxon>
        <taxon>Pseudomonadota</taxon>
        <taxon>Alphaproteobacteria</taxon>
        <taxon>Hyphomicrobiales</taxon>
        <taxon>Aurantimonadaceae</taxon>
        <taxon>Aurantimonas</taxon>
    </lineage>
</organism>
<gene>
    <name evidence="1" type="ORF">SI859A1_00930</name>
</gene>
<keyword evidence="2" id="KW-1185">Reference proteome</keyword>
<dbReference type="HOGENOM" id="CLU_1561187_0_0_5"/>
<evidence type="ECO:0000313" key="2">
    <source>
        <dbReference type="Proteomes" id="UP000000321"/>
    </source>
</evidence>
<reference evidence="1 2" key="1">
    <citation type="journal article" date="2008" name="Appl. Environ. Microbiol.">
        <title>Genomic insights into Mn(II) oxidation by the marine alphaproteobacterium Aurantimonas sp. strain SI85-9A1.</title>
        <authorList>
            <person name="Dick G.J."/>
            <person name="Podell S."/>
            <person name="Johnson H.A."/>
            <person name="Rivera-Espinoza Y."/>
            <person name="Bernier-Latmani R."/>
            <person name="McCarthy J.K."/>
            <person name="Torpey J.W."/>
            <person name="Clement B.G."/>
            <person name="Gaasterland T."/>
            <person name="Tebo B.M."/>
        </authorList>
    </citation>
    <scope>NUCLEOTIDE SEQUENCE [LARGE SCALE GENOMIC DNA]</scope>
    <source>
        <strain evidence="1 2">SI85-9A1</strain>
    </source>
</reference>
<dbReference type="EMBL" id="AAPJ01000002">
    <property type="protein sequence ID" value="EAS50805.1"/>
    <property type="molecule type" value="Genomic_DNA"/>
</dbReference>
<protein>
    <submittedName>
        <fullName evidence="1">Uncharacterized protein</fullName>
    </submittedName>
</protein>
<dbReference type="RefSeq" id="WP_009208795.1">
    <property type="nucleotide sequence ID" value="NZ_BBWP01000036.1"/>
</dbReference>
<sequence length="171" mass="18711">MSEIQAPTSEHNDLVGDVRAHLRLATGEHLAEMLMAAAGNAEEGAARHEPHLDDADLADLMTALRAAQAVAMEELPVTFTRGEILLGFRAIGALLRAWNQTAAQRSTWSDILADRRDQARILRNCLHNVVLSETISHRLAARRQAVVDGLAEFGEPFYPEARAPSAHTVFD</sequence>